<keyword evidence="3" id="KW-1185">Reference proteome</keyword>
<name>A0A9Q9B8F7_9PEZI</name>
<reference evidence="2" key="1">
    <citation type="submission" date="2022-06" db="EMBL/GenBank/DDBJ databases">
        <title>Complete genome sequences of two strains of the flax pathogen Septoria linicola.</title>
        <authorList>
            <person name="Lapalu N."/>
            <person name="Simon A."/>
            <person name="Demenou B."/>
            <person name="Paumier D."/>
            <person name="Guillot M.-P."/>
            <person name="Gout L."/>
            <person name="Valade R."/>
        </authorList>
    </citation>
    <scope>NUCLEOTIDE SEQUENCE</scope>
    <source>
        <strain evidence="2">SE15195</strain>
    </source>
</reference>
<dbReference type="OrthoDB" id="2951834at2759"/>
<evidence type="ECO:0000256" key="1">
    <source>
        <dbReference type="SAM" id="MobiDB-lite"/>
    </source>
</evidence>
<sequence length="222" mass="25428">MDGNESVSAPSDRDGAAEDASSAVDTCYFMELPGELRNRIYRFVLLQPEDIPVTSSGYERPSVLATSKTIRSEGLKIFYLENAFSIFVHNFDCTEIYRFSQQVKRFKLKVSEEESDVNIHFWTNWAQPNWPNLLLWLKRYHARQLDSWPAHPMLAESASVEDHGEYGVVASMAVVADMLRTKQKWSVVENILKAQHPSLLAYNDGWAEDEDEEEDEGDQDQS</sequence>
<accession>A0A9Q9B8F7</accession>
<organism evidence="2 3">
    <name type="scientific">Septoria linicola</name>
    <dbReference type="NCBI Taxonomy" id="215465"/>
    <lineage>
        <taxon>Eukaryota</taxon>
        <taxon>Fungi</taxon>
        <taxon>Dikarya</taxon>
        <taxon>Ascomycota</taxon>
        <taxon>Pezizomycotina</taxon>
        <taxon>Dothideomycetes</taxon>
        <taxon>Dothideomycetidae</taxon>
        <taxon>Mycosphaerellales</taxon>
        <taxon>Mycosphaerellaceae</taxon>
        <taxon>Septoria</taxon>
    </lineage>
</organism>
<proteinExistence type="predicted"/>
<feature type="compositionally biased region" description="Acidic residues" evidence="1">
    <location>
        <begin position="206"/>
        <end position="222"/>
    </location>
</feature>
<protein>
    <recommendedName>
        <fullName evidence="4">F-box domain-containing protein</fullName>
    </recommendedName>
</protein>
<evidence type="ECO:0000313" key="3">
    <source>
        <dbReference type="Proteomes" id="UP001056384"/>
    </source>
</evidence>
<dbReference type="EMBL" id="CP099429">
    <property type="protein sequence ID" value="USW59308.1"/>
    <property type="molecule type" value="Genomic_DNA"/>
</dbReference>
<evidence type="ECO:0008006" key="4">
    <source>
        <dbReference type="Google" id="ProtNLM"/>
    </source>
</evidence>
<evidence type="ECO:0000313" key="2">
    <source>
        <dbReference type="EMBL" id="USW59308.1"/>
    </source>
</evidence>
<feature type="region of interest" description="Disordered" evidence="1">
    <location>
        <begin position="203"/>
        <end position="222"/>
    </location>
</feature>
<gene>
    <name evidence="2" type="ORF">Slin15195_G126270</name>
</gene>
<dbReference type="AlphaFoldDB" id="A0A9Q9B8F7"/>
<dbReference type="Proteomes" id="UP001056384">
    <property type="component" value="Chromosome 12"/>
</dbReference>